<keyword evidence="5" id="KW-0809">Transit peptide</keyword>
<evidence type="ECO:0000256" key="6">
    <source>
        <dbReference type="ARBA" id="ARBA00022989"/>
    </source>
</evidence>
<dbReference type="PANTHER" id="PTHR13032:SF6">
    <property type="entry name" value="MITOCHONDRIAL IMPORT INNER MEMBRANE TRANSLOCASE SUBUNIT TIM21"/>
    <property type="match status" value="1"/>
</dbReference>
<dbReference type="OMA" id="HVESKQK"/>
<accession>A0A642US80</accession>
<evidence type="ECO:0000256" key="1">
    <source>
        <dbReference type="ARBA" id="ARBA00004304"/>
    </source>
</evidence>
<dbReference type="GeneID" id="54780597"/>
<protein>
    <recommendedName>
        <fullName evidence="3 9">Mitochondrial import inner membrane translocase subunit Tim21</fullName>
    </recommendedName>
</protein>
<dbReference type="OrthoDB" id="436405at2759"/>
<dbReference type="InterPro" id="IPR038552">
    <property type="entry name" value="Tim21_IMS_sf"/>
</dbReference>
<keyword evidence="8 9" id="KW-0472">Membrane</keyword>
<gene>
    <name evidence="10" type="ORF">DIURU_001946</name>
</gene>
<dbReference type="RefSeq" id="XP_034013271.1">
    <property type="nucleotide sequence ID" value="XM_034154543.1"/>
</dbReference>
<keyword evidence="9" id="KW-0999">Mitochondrion inner membrane</keyword>
<dbReference type="PANTHER" id="PTHR13032">
    <property type="entry name" value="MITOCHONDRIAL IMPORT INNER MEMBRANE TRANSLOCASE SUBUNIT TIM21"/>
    <property type="match status" value="1"/>
</dbReference>
<comment type="caution">
    <text evidence="10">The sequence shown here is derived from an EMBL/GenBank/DDBJ whole genome shotgun (WGS) entry which is preliminary data.</text>
</comment>
<dbReference type="EMBL" id="SWFT01000059">
    <property type="protein sequence ID" value="KAA8904365.1"/>
    <property type="molecule type" value="Genomic_DNA"/>
</dbReference>
<evidence type="ECO:0000256" key="2">
    <source>
        <dbReference type="ARBA" id="ARBA00010867"/>
    </source>
</evidence>
<dbReference type="Proteomes" id="UP000449547">
    <property type="component" value="Unassembled WGS sequence"/>
</dbReference>
<dbReference type="Gene3D" id="3.10.450.320">
    <property type="entry name" value="Mitochondrial import inner membrane translocase subunit Tim21"/>
    <property type="match status" value="1"/>
</dbReference>
<organism evidence="10 11">
    <name type="scientific">Diutina rugosa</name>
    <name type="common">Yeast</name>
    <name type="synonym">Candida rugosa</name>
    <dbReference type="NCBI Taxonomy" id="5481"/>
    <lineage>
        <taxon>Eukaryota</taxon>
        <taxon>Fungi</taxon>
        <taxon>Dikarya</taxon>
        <taxon>Ascomycota</taxon>
        <taxon>Saccharomycotina</taxon>
        <taxon>Pichiomycetes</taxon>
        <taxon>Debaryomycetaceae</taxon>
        <taxon>Diutina</taxon>
    </lineage>
</organism>
<keyword evidence="7 9" id="KW-0496">Mitochondrion</keyword>
<keyword evidence="9" id="KW-0813">Transport</keyword>
<evidence type="ECO:0000256" key="7">
    <source>
        <dbReference type="ARBA" id="ARBA00023128"/>
    </source>
</evidence>
<comment type="subcellular location">
    <subcellularLocation>
        <location evidence="9">Mitochondrion inner membrane</location>
        <topology evidence="9">Single-pass membrane protein</topology>
    </subcellularLocation>
    <subcellularLocation>
        <location evidence="1">Mitochondrion membrane</location>
        <topology evidence="1">Single-pass membrane protein</topology>
    </subcellularLocation>
</comment>
<dbReference type="InterPro" id="IPR013261">
    <property type="entry name" value="Tim21"/>
</dbReference>
<comment type="similarity">
    <text evidence="2 9">Belongs to the TIM21 family.</text>
</comment>
<reference evidence="10 11" key="1">
    <citation type="submission" date="2019-07" db="EMBL/GenBank/DDBJ databases">
        <title>Genome assembly of two rare yeast pathogens: Diutina rugosa and Trichomonascus ciferrii.</title>
        <authorList>
            <person name="Mixao V."/>
            <person name="Saus E."/>
            <person name="Hansen A."/>
            <person name="Lass-Flor C."/>
            <person name="Gabaldon T."/>
        </authorList>
    </citation>
    <scope>NUCLEOTIDE SEQUENCE [LARGE SCALE GENOMIC DNA]</scope>
    <source>
        <strain evidence="10 11">CBS 613</strain>
    </source>
</reference>
<comment type="function">
    <text evidence="9">Essential component of the TIM23 complex, a complex that mediates the translocation of transit peptide-containing proteins across the mitochondrial inner membrane.</text>
</comment>
<dbReference type="VEuPathDB" id="FungiDB:DIURU_001946"/>
<sequence>MNVVGIKRALAPGSRLPITRIPIYRTSIVSRITPITAYSTKTAPPPPPPPAHDKDAKGKKILNYMSRAFTWSASSVIVLGGVAISAIVLSLIFSELFLPSGDTKTFNKALNIIEADEKIQKLFELKPGERLKAHGDVHAGRWVRNRPPQAVKIVGKDGVERMFMKFMVESPENKKQGIVTLEQFDKTWWSSEFAYIAVDIPGYRKYYVIEPAFMKADTPKGAGFLGLNWGPKKD</sequence>
<comment type="subunit">
    <text evidence="9">Component of the TIM23 complex.</text>
</comment>
<dbReference type="Pfam" id="PF08294">
    <property type="entry name" value="TIM21"/>
    <property type="match status" value="1"/>
</dbReference>
<name>A0A642US80_DIURU</name>
<keyword evidence="4 9" id="KW-0812">Transmembrane</keyword>
<evidence type="ECO:0000256" key="5">
    <source>
        <dbReference type="ARBA" id="ARBA00022946"/>
    </source>
</evidence>
<evidence type="ECO:0000256" key="8">
    <source>
        <dbReference type="ARBA" id="ARBA00023136"/>
    </source>
</evidence>
<feature type="transmembrane region" description="Helical" evidence="9">
    <location>
        <begin position="68"/>
        <end position="93"/>
    </location>
</feature>
<evidence type="ECO:0000313" key="10">
    <source>
        <dbReference type="EMBL" id="KAA8904365.1"/>
    </source>
</evidence>
<evidence type="ECO:0000256" key="4">
    <source>
        <dbReference type="ARBA" id="ARBA00022692"/>
    </source>
</evidence>
<keyword evidence="9" id="KW-0653">Protein transport</keyword>
<keyword evidence="6 9" id="KW-1133">Transmembrane helix</keyword>
<dbReference type="AlphaFoldDB" id="A0A642US80"/>
<evidence type="ECO:0000313" key="11">
    <source>
        <dbReference type="Proteomes" id="UP000449547"/>
    </source>
</evidence>
<dbReference type="GO" id="GO:0030150">
    <property type="term" value="P:protein import into mitochondrial matrix"/>
    <property type="evidence" value="ECO:0007669"/>
    <property type="project" value="UniProtKB-UniRule"/>
</dbReference>
<keyword evidence="11" id="KW-1185">Reference proteome</keyword>
<dbReference type="GO" id="GO:0005744">
    <property type="term" value="C:TIM23 mitochondrial import inner membrane translocase complex"/>
    <property type="evidence" value="ECO:0007669"/>
    <property type="project" value="UniProtKB-UniRule"/>
</dbReference>
<evidence type="ECO:0000256" key="3">
    <source>
        <dbReference type="ARBA" id="ARBA00020726"/>
    </source>
</evidence>
<keyword evidence="9" id="KW-0811">Translocation</keyword>
<evidence type="ECO:0000256" key="9">
    <source>
        <dbReference type="RuleBase" id="RU367142"/>
    </source>
</evidence>
<proteinExistence type="inferred from homology"/>